<sequence length="729" mass="79812">MSEDRDQEGFGPSAATIPTSNVTTPAARAQPATTPAANAQPATTFLAWGKSVASDDNAAIKAGFSIQHKLRKEDQANNKTICSDRTKTRLRNNVQLGTGSFLVVMDSVSTKLNWICAAGTFSEGLMSSSMYDGMDIGSISDRIDDSEPTPGITGRMFWNYYKCENVGSSATGMSAFYSNAENRTKFYTATDDKKTFKWMPVFLILPQELVAWFLENEPTAFELYEKLVGLYETDVLPEEFELACHWCLCGCNERVKLRQSLQVALFSPKEKVCASWYRRRVATLLGPNPNSAPRTSPAVSTTPAGPSTPGPQPTAATPAVTPSPQKAKYFSVSTTGKYTITILSAKTTTAHVSPVWGDLGDAEDVFECATTLKSACVKMRKDLGITDGSMPLLDYVQIINDLKAMEFAPGGLHFVFDKLGKGISILQCRGLTAQEASNRQTKQVAAHATQAAGNLMYQENLVLLKRDPADPAATYNQLVKCITAYGILVAVLFTRACPHFQEVWKIRELVAKMDQEEDGYFTASVCRLIVFYIIRDAHQYFANVFSKADLNSAVIPFPSSSLTNLGGFINMKVEPPRPCDFPQKWRTNGAKQGGFEQDGKHQSNEGFSGSAGGDNKMGGGSMRGQAVVHSDFKALLEPLYKKMPKANIGDICQATGSSPDRLPFLNIAGSAEKTCYNHIIGACKFRRCHRYHATASEIEAIPEFRRVLCRALKPGVDKLLSRKRPYGQN</sequence>
<proteinExistence type="predicted"/>
<protein>
    <submittedName>
        <fullName evidence="2">Uncharacterized protein</fullName>
    </submittedName>
</protein>
<dbReference type="AlphaFoldDB" id="K0S600"/>
<feature type="region of interest" description="Disordered" evidence="1">
    <location>
        <begin position="580"/>
        <end position="621"/>
    </location>
</feature>
<feature type="compositionally biased region" description="Low complexity" evidence="1">
    <location>
        <begin position="23"/>
        <end position="38"/>
    </location>
</feature>
<feature type="region of interest" description="Disordered" evidence="1">
    <location>
        <begin position="287"/>
        <end position="322"/>
    </location>
</feature>
<feature type="compositionally biased region" description="Low complexity" evidence="1">
    <location>
        <begin position="313"/>
        <end position="322"/>
    </location>
</feature>
<name>K0S600_THAOC</name>
<evidence type="ECO:0000256" key="1">
    <source>
        <dbReference type="SAM" id="MobiDB-lite"/>
    </source>
</evidence>
<feature type="compositionally biased region" description="Low complexity" evidence="1">
    <location>
        <begin position="295"/>
        <end position="305"/>
    </location>
</feature>
<accession>K0S600</accession>
<evidence type="ECO:0000313" key="3">
    <source>
        <dbReference type="Proteomes" id="UP000266841"/>
    </source>
</evidence>
<reference evidence="2 3" key="1">
    <citation type="journal article" date="2012" name="Genome Biol.">
        <title>Genome and low-iron response of an oceanic diatom adapted to chronic iron limitation.</title>
        <authorList>
            <person name="Lommer M."/>
            <person name="Specht M."/>
            <person name="Roy A.S."/>
            <person name="Kraemer L."/>
            <person name="Andreson R."/>
            <person name="Gutowska M.A."/>
            <person name="Wolf J."/>
            <person name="Bergner S.V."/>
            <person name="Schilhabel M.B."/>
            <person name="Klostermeier U.C."/>
            <person name="Beiko R.G."/>
            <person name="Rosenstiel P."/>
            <person name="Hippler M."/>
            <person name="Laroche J."/>
        </authorList>
    </citation>
    <scope>NUCLEOTIDE SEQUENCE [LARGE SCALE GENOMIC DNA]</scope>
    <source>
        <strain evidence="2 3">CCMP1005</strain>
    </source>
</reference>
<gene>
    <name evidence="2" type="ORF">THAOC_19347</name>
</gene>
<feature type="region of interest" description="Disordered" evidence="1">
    <location>
        <begin position="1"/>
        <end position="38"/>
    </location>
</feature>
<dbReference type="EMBL" id="AGNL01021238">
    <property type="protein sequence ID" value="EJK60319.1"/>
    <property type="molecule type" value="Genomic_DNA"/>
</dbReference>
<organism evidence="2 3">
    <name type="scientific">Thalassiosira oceanica</name>
    <name type="common">Marine diatom</name>
    <dbReference type="NCBI Taxonomy" id="159749"/>
    <lineage>
        <taxon>Eukaryota</taxon>
        <taxon>Sar</taxon>
        <taxon>Stramenopiles</taxon>
        <taxon>Ochrophyta</taxon>
        <taxon>Bacillariophyta</taxon>
        <taxon>Coscinodiscophyceae</taxon>
        <taxon>Thalassiosirophycidae</taxon>
        <taxon>Thalassiosirales</taxon>
        <taxon>Thalassiosiraceae</taxon>
        <taxon>Thalassiosira</taxon>
    </lineage>
</organism>
<dbReference type="Proteomes" id="UP000266841">
    <property type="component" value="Unassembled WGS sequence"/>
</dbReference>
<keyword evidence="3" id="KW-1185">Reference proteome</keyword>
<evidence type="ECO:0000313" key="2">
    <source>
        <dbReference type="EMBL" id="EJK60319.1"/>
    </source>
</evidence>
<feature type="compositionally biased region" description="Gly residues" evidence="1">
    <location>
        <begin position="609"/>
        <end position="621"/>
    </location>
</feature>
<comment type="caution">
    <text evidence="2">The sequence shown here is derived from an EMBL/GenBank/DDBJ whole genome shotgun (WGS) entry which is preliminary data.</text>
</comment>